<keyword evidence="1" id="KW-0808">Transferase</keyword>
<evidence type="ECO:0000256" key="1">
    <source>
        <dbReference type="ARBA" id="ARBA00022679"/>
    </source>
</evidence>
<proteinExistence type="predicted"/>
<dbReference type="InterPro" id="IPR000182">
    <property type="entry name" value="GNAT_dom"/>
</dbReference>
<evidence type="ECO:0000313" key="6">
    <source>
        <dbReference type="Proteomes" id="UP000828924"/>
    </source>
</evidence>
<gene>
    <name evidence="5" type="ORF">J4032_23470</name>
</gene>
<dbReference type="PROSITE" id="PS51186">
    <property type="entry name" value="GNAT"/>
    <property type="match status" value="2"/>
</dbReference>
<dbReference type="PANTHER" id="PTHR43877:SF2">
    <property type="entry name" value="AMINOALKYLPHOSPHONATE N-ACETYLTRANSFERASE-RELATED"/>
    <property type="match status" value="1"/>
</dbReference>
<organism evidence="5 6">
    <name type="scientific">Streptomyces formicae</name>
    <dbReference type="NCBI Taxonomy" id="1616117"/>
    <lineage>
        <taxon>Bacteria</taxon>
        <taxon>Bacillati</taxon>
        <taxon>Actinomycetota</taxon>
        <taxon>Actinomycetes</taxon>
        <taxon>Kitasatosporales</taxon>
        <taxon>Streptomycetaceae</taxon>
        <taxon>Streptomyces</taxon>
    </lineage>
</organism>
<dbReference type="PANTHER" id="PTHR43877">
    <property type="entry name" value="AMINOALKYLPHOSPHONATE N-ACETYLTRANSFERASE-RELATED-RELATED"/>
    <property type="match status" value="1"/>
</dbReference>
<feature type="domain" description="N-acetyltransferase" evidence="4">
    <location>
        <begin position="127"/>
        <end position="281"/>
    </location>
</feature>
<dbReference type="Gene3D" id="3.40.630.30">
    <property type="match status" value="2"/>
</dbReference>
<evidence type="ECO:0000256" key="2">
    <source>
        <dbReference type="ARBA" id="ARBA00023315"/>
    </source>
</evidence>
<dbReference type="Proteomes" id="UP000828924">
    <property type="component" value="Chromosome"/>
</dbReference>
<reference evidence="5 6" key="1">
    <citation type="submission" date="2021-03" db="EMBL/GenBank/DDBJ databases">
        <title>Complete genome of Streptomyces formicae strain 1H-GS9 (DSM 100524).</title>
        <authorList>
            <person name="Atanasov K.E."/>
            <person name="Altabella T."/>
            <person name="Ferrer A."/>
        </authorList>
    </citation>
    <scope>NUCLEOTIDE SEQUENCE [LARGE SCALE GENOMIC DNA]</scope>
    <source>
        <strain evidence="5 6">1H-GS9</strain>
    </source>
</reference>
<dbReference type="InterPro" id="IPR050832">
    <property type="entry name" value="Bact_Acetyltransf"/>
</dbReference>
<dbReference type="CDD" id="cd04301">
    <property type="entry name" value="NAT_SF"/>
    <property type="match status" value="2"/>
</dbReference>
<evidence type="ECO:0000256" key="3">
    <source>
        <dbReference type="SAM" id="MobiDB-lite"/>
    </source>
</evidence>
<dbReference type="Pfam" id="PF00583">
    <property type="entry name" value="Acetyltransf_1"/>
    <property type="match status" value="2"/>
</dbReference>
<evidence type="ECO:0000259" key="4">
    <source>
        <dbReference type="PROSITE" id="PS51186"/>
    </source>
</evidence>
<keyword evidence="2" id="KW-0012">Acyltransferase</keyword>
<evidence type="ECO:0000313" key="5">
    <source>
        <dbReference type="EMBL" id="UNM14032.1"/>
    </source>
</evidence>
<feature type="domain" description="N-acetyltransferase" evidence="4">
    <location>
        <begin position="1"/>
        <end position="130"/>
    </location>
</feature>
<dbReference type="RefSeq" id="WP_242333040.1">
    <property type="nucleotide sequence ID" value="NZ_CP071872.1"/>
</dbReference>
<dbReference type="EMBL" id="CP071872">
    <property type="protein sequence ID" value="UNM14032.1"/>
    <property type="molecule type" value="Genomic_DNA"/>
</dbReference>
<accession>A0ABY3WRW6</accession>
<sequence>MTTTLRPTGPLQRGDGGARSRTYDVCVNSRPVGSIELATHPRFGPTAGVIRSLRIDEDDRRRGRGTVAALAAEEVLRGWGCRQITVSVPAGAAAVLRLATALGYTERGRNMIKELPAGPGPELPAGVQGRPMTEAEYREWLAAAIESYAQNWIDRGVPEPEARAKSEADHRDKLPDGLATGDTWISVVVAEGAVVGHVWVALNELRPGEQGAYVYDVAVAEDQRGRGYGRALMLLAERVARTDAGMSLLGLHVFAGNTPALGLYESLGYLPTEVHFFKELI</sequence>
<dbReference type="InterPro" id="IPR016181">
    <property type="entry name" value="Acyl_CoA_acyltransferase"/>
</dbReference>
<dbReference type="SUPFAM" id="SSF55729">
    <property type="entry name" value="Acyl-CoA N-acyltransferases (Nat)"/>
    <property type="match status" value="2"/>
</dbReference>
<protein>
    <submittedName>
        <fullName evidence="5">GNAT family N-acetyltransferase</fullName>
    </submittedName>
</protein>
<keyword evidence="6" id="KW-1185">Reference proteome</keyword>
<name>A0ABY3WRW6_9ACTN</name>
<feature type="region of interest" description="Disordered" evidence="3">
    <location>
        <begin position="1"/>
        <end position="20"/>
    </location>
</feature>